<dbReference type="GO" id="GO:0006412">
    <property type="term" value="P:translation"/>
    <property type="evidence" value="ECO:0007669"/>
    <property type="project" value="UniProtKB-KW"/>
</dbReference>
<organism evidence="10">
    <name type="scientific">marine sediment metagenome</name>
    <dbReference type="NCBI Taxonomy" id="412755"/>
    <lineage>
        <taxon>unclassified sequences</taxon>
        <taxon>metagenomes</taxon>
        <taxon>ecological metagenomes</taxon>
    </lineage>
</organism>
<feature type="domain" description="Serine-tRNA synthetase type1 N-terminal" evidence="9">
    <location>
        <begin position="2"/>
        <end position="66"/>
    </location>
</feature>
<comment type="catalytic activity">
    <reaction evidence="6">
        <text>tRNA(Sec) + L-serine + ATP = L-seryl-tRNA(Sec) + AMP + diphosphate + H(+)</text>
        <dbReference type="Rhea" id="RHEA:42580"/>
        <dbReference type="Rhea" id="RHEA-COMP:9742"/>
        <dbReference type="Rhea" id="RHEA-COMP:10128"/>
        <dbReference type="ChEBI" id="CHEBI:15378"/>
        <dbReference type="ChEBI" id="CHEBI:30616"/>
        <dbReference type="ChEBI" id="CHEBI:33019"/>
        <dbReference type="ChEBI" id="CHEBI:33384"/>
        <dbReference type="ChEBI" id="CHEBI:78442"/>
        <dbReference type="ChEBI" id="CHEBI:78533"/>
        <dbReference type="ChEBI" id="CHEBI:456215"/>
        <dbReference type="EC" id="6.1.1.11"/>
    </reaction>
</comment>
<dbReference type="SUPFAM" id="SSF46589">
    <property type="entry name" value="tRNA-binding arm"/>
    <property type="match status" value="1"/>
</dbReference>
<proteinExistence type="inferred from homology"/>
<reference evidence="10" key="1">
    <citation type="journal article" date="2014" name="Front. Microbiol.">
        <title>High frequency of phylogenetically diverse reductive dehalogenase-homologous genes in deep subseafloor sedimentary metagenomes.</title>
        <authorList>
            <person name="Kawai M."/>
            <person name="Futagami T."/>
            <person name="Toyoda A."/>
            <person name="Takaki Y."/>
            <person name="Nishi S."/>
            <person name="Hori S."/>
            <person name="Arai W."/>
            <person name="Tsubouchi T."/>
            <person name="Morono Y."/>
            <person name="Uchiyama I."/>
            <person name="Ito T."/>
            <person name="Fujiyama A."/>
            <person name="Inagaki F."/>
            <person name="Takami H."/>
        </authorList>
    </citation>
    <scope>NUCLEOTIDE SEQUENCE</scope>
    <source>
        <strain evidence="10">Expedition CK06-06</strain>
    </source>
</reference>
<evidence type="ECO:0000259" key="9">
    <source>
        <dbReference type="Pfam" id="PF02403"/>
    </source>
</evidence>
<dbReference type="Gene3D" id="1.10.287.40">
    <property type="entry name" value="Serine-tRNA synthetase, tRNA binding domain"/>
    <property type="match status" value="1"/>
</dbReference>
<dbReference type="InterPro" id="IPR015866">
    <property type="entry name" value="Ser-tRNA-synth_1_N"/>
</dbReference>
<dbReference type="GO" id="GO:0000166">
    <property type="term" value="F:nucleotide binding"/>
    <property type="evidence" value="ECO:0007669"/>
    <property type="project" value="InterPro"/>
</dbReference>
<comment type="pathway">
    <text evidence="1">Aminoacyl-tRNA biosynthesis; selenocysteinyl-tRNA(Sec) biosynthesis; L-seryl-tRNA(Sec) from L-serine and tRNA(Sec): step 1/1.</text>
</comment>
<dbReference type="Pfam" id="PF02403">
    <property type="entry name" value="Seryl_tRNA_N"/>
    <property type="match status" value="1"/>
</dbReference>
<dbReference type="InterPro" id="IPR042103">
    <property type="entry name" value="SerRS_1_N_sf"/>
</dbReference>
<evidence type="ECO:0000256" key="7">
    <source>
        <dbReference type="ARBA" id="ARBA00048823"/>
    </source>
</evidence>
<comment type="similarity">
    <text evidence="2">Belongs to the class-II aminoacyl-tRNA synthetase family. Type-1 seryl-tRNA synthetase subfamily.</text>
</comment>
<gene>
    <name evidence="10" type="ORF">S03H2_07662</name>
</gene>
<evidence type="ECO:0000256" key="1">
    <source>
        <dbReference type="ARBA" id="ARBA00005045"/>
    </source>
</evidence>
<keyword evidence="4" id="KW-0648">Protein biosynthesis</keyword>
<evidence type="ECO:0000256" key="5">
    <source>
        <dbReference type="ARBA" id="ARBA00033352"/>
    </source>
</evidence>
<dbReference type="EMBL" id="BARU01003580">
    <property type="protein sequence ID" value="GAH25147.1"/>
    <property type="molecule type" value="Genomic_DNA"/>
</dbReference>
<name>X1DXZ9_9ZZZZ</name>
<accession>X1DXZ9</accession>
<keyword evidence="3" id="KW-0963">Cytoplasm</keyword>
<dbReference type="SUPFAM" id="SSF55681">
    <property type="entry name" value="Class II aaRS and biotin synthetases"/>
    <property type="match status" value="1"/>
</dbReference>
<comment type="catalytic activity">
    <reaction evidence="7">
        <text>tRNA(Ser) + L-serine + ATP = L-seryl-tRNA(Ser) + AMP + diphosphate + H(+)</text>
        <dbReference type="Rhea" id="RHEA:12292"/>
        <dbReference type="Rhea" id="RHEA-COMP:9669"/>
        <dbReference type="Rhea" id="RHEA-COMP:9703"/>
        <dbReference type="ChEBI" id="CHEBI:15378"/>
        <dbReference type="ChEBI" id="CHEBI:30616"/>
        <dbReference type="ChEBI" id="CHEBI:33019"/>
        <dbReference type="ChEBI" id="CHEBI:33384"/>
        <dbReference type="ChEBI" id="CHEBI:78442"/>
        <dbReference type="ChEBI" id="CHEBI:78533"/>
        <dbReference type="ChEBI" id="CHEBI:456215"/>
        <dbReference type="EC" id="6.1.1.11"/>
    </reaction>
</comment>
<evidence type="ECO:0000256" key="6">
    <source>
        <dbReference type="ARBA" id="ARBA00047929"/>
    </source>
</evidence>
<dbReference type="GO" id="GO:0004828">
    <property type="term" value="F:serine-tRNA ligase activity"/>
    <property type="evidence" value="ECO:0007669"/>
    <property type="project" value="UniProtKB-EC"/>
</dbReference>
<feature type="non-terminal residue" evidence="10">
    <location>
        <position position="138"/>
    </location>
</feature>
<dbReference type="InterPro" id="IPR010978">
    <property type="entry name" value="tRNA-bd_arm"/>
</dbReference>
<feature type="region of interest" description="Disordered" evidence="8">
    <location>
        <begin position="1"/>
        <end position="29"/>
    </location>
</feature>
<evidence type="ECO:0000256" key="2">
    <source>
        <dbReference type="ARBA" id="ARBA00010728"/>
    </source>
</evidence>
<sequence length="138" mass="15458">MDQLQSELNNKSKEIGNLFKSGKPEEANQIKAKTGQLKEQIKIFSQDQNRALAEIESLLSQIPNLPHEDVPAGNNKDDNIVIRKNGQMPELGRGALPHWELIKKYHIIDFELGNKITGAGFPLYIGKGAKLQRALINF</sequence>
<evidence type="ECO:0000256" key="4">
    <source>
        <dbReference type="ARBA" id="ARBA00022917"/>
    </source>
</evidence>
<dbReference type="PANTHER" id="PTHR43697:SF1">
    <property type="entry name" value="SERINE--TRNA LIGASE"/>
    <property type="match status" value="1"/>
</dbReference>
<protein>
    <recommendedName>
        <fullName evidence="5">Seryl-tRNA(Ser/Sec) synthetase</fullName>
    </recommendedName>
</protein>
<dbReference type="PANTHER" id="PTHR43697">
    <property type="entry name" value="SERYL-TRNA SYNTHETASE"/>
    <property type="match status" value="1"/>
</dbReference>
<evidence type="ECO:0000313" key="10">
    <source>
        <dbReference type="EMBL" id="GAH25147.1"/>
    </source>
</evidence>
<evidence type="ECO:0000256" key="3">
    <source>
        <dbReference type="ARBA" id="ARBA00022490"/>
    </source>
</evidence>
<dbReference type="InterPro" id="IPR045864">
    <property type="entry name" value="aa-tRNA-synth_II/BPL/LPL"/>
</dbReference>
<comment type="caution">
    <text evidence="10">The sequence shown here is derived from an EMBL/GenBank/DDBJ whole genome shotgun (WGS) entry which is preliminary data.</text>
</comment>
<evidence type="ECO:0000256" key="8">
    <source>
        <dbReference type="SAM" id="MobiDB-lite"/>
    </source>
</evidence>
<dbReference type="Gene3D" id="3.30.930.10">
    <property type="entry name" value="Bira Bifunctional Protein, Domain 2"/>
    <property type="match status" value="1"/>
</dbReference>
<dbReference type="AlphaFoldDB" id="X1DXZ9"/>